<evidence type="ECO:0000313" key="6">
    <source>
        <dbReference type="Proteomes" id="UP000269301"/>
    </source>
</evidence>
<comment type="similarity">
    <text evidence="1">Belongs to the glycosyltransferase 28 family.</text>
</comment>
<dbReference type="RefSeq" id="WP_121205825.1">
    <property type="nucleotide sequence ID" value="NZ_RBZP01000022.1"/>
</dbReference>
<name>A0A494ZTW7_9BACI</name>
<dbReference type="PANTHER" id="PTHR43025:SF3">
    <property type="entry name" value="MONOGALACTOSYLDIACYLGLYCEROL SYNTHASE 1, CHLOROPLASTIC"/>
    <property type="match status" value="1"/>
</dbReference>
<dbReference type="OrthoDB" id="9815663at2"/>
<keyword evidence="2" id="KW-0328">Glycosyltransferase</keyword>
<feature type="domain" description="Diacylglycerol glucosyltransferase N-terminal" evidence="4">
    <location>
        <begin position="16"/>
        <end position="184"/>
    </location>
</feature>
<dbReference type="Pfam" id="PF06925">
    <property type="entry name" value="MGDG_synth"/>
    <property type="match status" value="1"/>
</dbReference>
<keyword evidence="6" id="KW-1185">Reference proteome</keyword>
<dbReference type="Gene3D" id="3.40.50.2000">
    <property type="entry name" value="Glycogen Phosphorylase B"/>
    <property type="match status" value="1"/>
</dbReference>
<proteinExistence type="inferred from homology"/>
<evidence type="ECO:0000259" key="4">
    <source>
        <dbReference type="Pfam" id="PF06925"/>
    </source>
</evidence>
<evidence type="ECO:0000256" key="2">
    <source>
        <dbReference type="ARBA" id="ARBA00022676"/>
    </source>
</evidence>
<evidence type="ECO:0000256" key="3">
    <source>
        <dbReference type="ARBA" id="ARBA00022679"/>
    </source>
</evidence>
<dbReference type="Proteomes" id="UP000269301">
    <property type="component" value="Unassembled WGS sequence"/>
</dbReference>
<dbReference type="PANTHER" id="PTHR43025">
    <property type="entry name" value="MONOGALACTOSYLDIACYLGLYCEROL SYNTHASE"/>
    <property type="match status" value="1"/>
</dbReference>
<dbReference type="InterPro" id="IPR009695">
    <property type="entry name" value="Diacylglyc_glucosyltr_N"/>
</dbReference>
<accession>A0A494ZTW7</accession>
<organism evidence="5 6">
    <name type="scientific">Oceanobacillus halophilus</name>
    <dbReference type="NCBI Taxonomy" id="930130"/>
    <lineage>
        <taxon>Bacteria</taxon>
        <taxon>Bacillati</taxon>
        <taxon>Bacillota</taxon>
        <taxon>Bacilli</taxon>
        <taxon>Bacillales</taxon>
        <taxon>Bacillaceae</taxon>
        <taxon>Oceanobacillus</taxon>
    </lineage>
</organism>
<dbReference type="GO" id="GO:0016020">
    <property type="term" value="C:membrane"/>
    <property type="evidence" value="ECO:0007669"/>
    <property type="project" value="GOC"/>
</dbReference>
<evidence type="ECO:0000256" key="1">
    <source>
        <dbReference type="ARBA" id="ARBA00006962"/>
    </source>
</evidence>
<reference evidence="5 6" key="1">
    <citation type="journal article" date="2016" name="Int. J. Syst. Evol. Microbiol.">
        <title>Oceanobacillus halophilus sp. nov., a novel moderately halophilic bacterium from a hypersaline lake.</title>
        <authorList>
            <person name="Amoozegar M.A."/>
            <person name="Bagheri M."/>
            <person name="Makhdoumi A."/>
            <person name="Nikou M.M."/>
            <person name="Fazeli S.A.S."/>
            <person name="Schumann P."/>
            <person name="Sproer C."/>
            <person name="Sanchez-Porro C."/>
            <person name="Ventosa A."/>
        </authorList>
    </citation>
    <scope>NUCLEOTIDE SEQUENCE [LARGE SCALE GENOMIC DNA]</scope>
    <source>
        <strain evidence="5 6">DSM 23996</strain>
    </source>
</reference>
<sequence length="369" mass="42729">MIRILFMPLLNIPSGHHHVADSIIEQLEKTEEFSTEIHCEKLEILSFCFGKLESFVSSLYLFAIHKLPNIYSQIYRTAAVKGEKKKHYSLYKSLFTRKIMKILKEKNPNIIICTHALPSFLLDDMKQHNHFSGTIINVYTDYFINDLWGKEFVDYHFVPCSEIKQELIQGGIKESRILVTGIPVHPIFKNQQKKKEKKEPFKVLISGGNMGAGSIEKLIRNLDPSGDILYYVLCGKNKALYDKIKQLNHPSILTLSYLKSKVEMNQWYEEVDAIITKPGGVTISECLWKKLPIFVYEALPGQEEYNLNYLIEKDLIFPLKGWKTTGNIEKTILRTLNNTNLQQTDQLKKFHQHLDTKEIPQIIKQIAQT</sequence>
<gene>
    <name evidence="5" type="ORF">D8M06_17215</name>
</gene>
<dbReference type="InterPro" id="IPR050519">
    <property type="entry name" value="Glycosyltransf_28_UgtP"/>
</dbReference>
<dbReference type="GO" id="GO:0009247">
    <property type="term" value="P:glycolipid biosynthetic process"/>
    <property type="evidence" value="ECO:0007669"/>
    <property type="project" value="InterPro"/>
</dbReference>
<dbReference type="AlphaFoldDB" id="A0A494ZTW7"/>
<dbReference type="SUPFAM" id="SSF53756">
    <property type="entry name" value="UDP-Glycosyltransferase/glycogen phosphorylase"/>
    <property type="match status" value="1"/>
</dbReference>
<evidence type="ECO:0000313" key="5">
    <source>
        <dbReference type="EMBL" id="RKQ29671.1"/>
    </source>
</evidence>
<dbReference type="GO" id="GO:0016758">
    <property type="term" value="F:hexosyltransferase activity"/>
    <property type="evidence" value="ECO:0007669"/>
    <property type="project" value="InterPro"/>
</dbReference>
<dbReference type="EMBL" id="RBZP01000022">
    <property type="protein sequence ID" value="RKQ29671.1"/>
    <property type="molecule type" value="Genomic_DNA"/>
</dbReference>
<keyword evidence="3" id="KW-0808">Transferase</keyword>
<comment type="caution">
    <text evidence="5">The sequence shown here is derived from an EMBL/GenBank/DDBJ whole genome shotgun (WGS) entry which is preliminary data.</text>
</comment>
<protein>
    <recommendedName>
        <fullName evidence="4">Diacylglycerol glucosyltransferase N-terminal domain-containing protein</fullName>
    </recommendedName>
</protein>